<evidence type="ECO:0000313" key="9">
    <source>
        <dbReference type="EMBL" id="MDC7694974.1"/>
    </source>
</evidence>
<dbReference type="RefSeq" id="WP_272741675.1">
    <property type="nucleotide sequence ID" value="NZ_JAQQKW010000006.1"/>
</dbReference>
<evidence type="ECO:0000259" key="7">
    <source>
        <dbReference type="PROSITE" id="PS50113"/>
    </source>
</evidence>
<feature type="domain" description="Methyl-accepting transducer" evidence="6">
    <location>
        <begin position="240"/>
        <end position="462"/>
    </location>
</feature>
<keyword evidence="10" id="KW-1185">Reference proteome</keyword>
<feature type="domain" description="PAC" evidence="7">
    <location>
        <begin position="75"/>
        <end position="127"/>
    </location>
</feature>
<proteinExistence type="inferred from homology"/>
<comment type="similarity">
    <text evidence="4">Belongs to the methyl-accepting chemotaxis (MCP) protein family.</text>
</comment>
<dbReference type="EMBL" id="JAQQKW010000006">
    <property type="protein sequence ID" value="MDC7694974.1"/>
    <property type="molecule type" value="Genomic_DNA"/>
</dbReference>
<dbReference type="PROSITE" id="PS50192">
    <property type="entry name" value="T_SNARE"/>
    <property type="match status" value="1"/>
</dbReference>
<dbReference type="Pfam" id="PF00015">
    <property type="entry name" value="MCPsignal"/>
    <property type="match status" value="1"/>
</dbReference>
<dbReference type="InterPro" id="IPR004089">
    <property type="entry name" value="MCPsignal_dom"/>
</dbReference>
<name>A0ABT5IFN4_9CAUL</name>
<evidence type="ECO:0000256" key="3">
    <source>
        <dbReference type="ARBA" id="ARBA00023224"/>
    </source>
</evidence>
<comment type="subcellular location">
    <subcellularLocation>
        <location evidence="1">Cell inner membrane</location>
        <topology evidence="1">Multi-pass membrane protein</topology>
    </subcellularLocation>
</comment>
<keyword evidence="2" id="KW-0472">Membrane</keyword>
<dbReference type="PROSITE" id="PS50111">
    <property type="entry name" value="CHEMOTAXIS_TRANSDUC_2"/>
    <property type="match status" value="1"/>
</dbReference>
<dbReference type="InterPro" id="IPR000014">
    <property type="entry name" value="PAS"/>
</dbReference>
<evidence type="ECO:0000313" key="10">
    <source>
        <dbReference type="Proteomes" id="UP001216595"/>
    </source>
</evidence>
<dbReference type="NCBIfam" id="TIGR00229">
    <property type="entry name" value="sensory_box"/>
    <property type="match status" value="1"/>
</dbReference>
<gene>
    <name evidence="9" type="ORF">PQU94_11850</name>
</gene>
<evidence type="ECO:0000256" key="4">
    <source>
        <dbReference type="ARBA" id="ARBA00029447"/>
    </source>
</evidence>
<evidence type="ECO:0000256" key="5">
    <source>
        <dbReference type="PROSITE-ProRule" id="PRU00284"/>
    </source>
</evidence>
<keyword evidence="2" id="KW-0997">Cell inner membrane</keyword>
<dbReference type="PRINTS" id="PR00260">
    <property type="entry name" value="CHEMTRNSDUCR"/>
</dbReference>
<keyword evidence="3 5" id="KW-0807">Transducer</keyword>
<dbReference type="SUPFAM" id="SSF55785">
    <property type="entry name" value="PYP-like sensor domain (PAS domain)"/>
    <property type="match status" value="1"/>
</dbReference>
<dbReference type="SMART" id="SM00283">
    <property type="entry name" value="MA"/>
    <property type="match status" value="1"/>
</dbReference>
<dbReference type="InterPro" id="IPR004090">
    <property type="entry name" value="Chemotax_Me-accpt_rcpt"/>
</dbReference>
<reference evidence="9 10" key="1">
    <citation type="submission" date="2023-01" db="EMBL/GenBank/DDBJ databases">
        <title>Novel species of the genus Asticcacaulis isolated from rivers.</title>
        <authorList>
            <person name="Lu H."/>
        </authorList>
    </citation>
    <scope>NUCLEOTIDE SEQUENCE [LARGE SCALE GENOMIC DNA]</scope>
    <source>
        <strain evidence="9 10">DXS10W</strain>
    </source>
</reference>
<accession>A0ABT5IFN4</accession>
<dbReference type="Proteomes" id="UP001216595">
    <property type="component" value="Unassembled WGS sequence"/>
</dbReference>
<dbReference type="PANTHER" id="PTHR32089">
    <property type="entry name" value="METHYL-ACCEPTING CHEMOTAXIS PROTEIN MCPB"/>
    <property type="match status" value="1"/>
</dbReference>
<evidence type="ECO:0000256" key="1">
    <source>
        <dbReference type="ARBA" id="ARBA00004429"/>
    </source>
</evidence>
<dbReference type="CDD" id="cd00130">
    <property type="entry name" value="PAS"/>
    <property type="match status" value="1"/>
</dbReference>
<dbReference type="Pfam" id="PF08447">
    <property type="entry name" value="PAS_3"/>
    <property type="match status" value="1"/>
</dbReference>
<protein>
    <submittedName>
        <fullName evidence="9">PAS domain-containing methyl-accepting chemotaxis protein</fullName>
    </submittedName>
</protein>
<feature type="domain" description="T-SNARE coiled-coil homology" evidence="8">
    <location>
        <begin position="392"/>
        <end position="454"/>
    </location>
</feature>
<comment type="caution">
    <text evidence="9">The sequence shown here is derived from an EMBL/GenBank/DDBJ whole genome shotgun (WGS) entry which is preliminary data.</text>
</comment>
<organism evidence="9 10">
    <name type="scientific">Asticcacaulis currens</name>
    <dbReference type="NCBI Taxonomy" id="2984210"/>
    <lineage>
        <taxon>Bacteria</taxon>
        <taxon>Pseudomonadati</taxon>
        <taxon>Pseudomonadota</taxon>
        <taxon>Alphaproteobacteria</taxon>
        <taxon>Caulobacterales</taxon>
        <taxon>Caulobacteraceae</taxon>
        <taxon>Asticcacaulis</taxon>
    </lineage>
</organism>
<dbReference type="InterPro" id="IPR013655">
    <property type="entry name" value="PAS_fold_3"/>
</dbReference>
<evidence type="ECO:0000259" key="8">
    <source>
        <dbReference type="PROSITE" id="PS50192"/>
    </source>
</evidence>
<dbReference type="SUPFAM" id="SSF58104">
    <property type="entry name" value="Methyl-accepting chemotaxis protein (MCP) signaling domain"/>
    <property type="match status" value="1"/>
</dbReference>
<sequence>MTAENVLKAVETSMAVIEFKPDGTIIRANDGFLSVVGYALSEVAAHHHSMFVEADYAKSQDYRQFWEALRAGKPQKGEFKRLNKAGRQVWLEASYCPVFDDSGRVASVTKFAFDITEKKNEVTRLLTMIDGMPVAVMTVDPKNDFKINYLNETSKKTLKSIEPFLPIKVDQMLGSSVDVFHKNPEHQRRMLTTDAMLPFSTKIKIGPEVLRLQITAIKDSFGAYIGPMLTWAVITAQETVASEVSSVAEALLASSLSMTGSSQGLRDAAENASQQAASAAAGAEQMSGAIHEIVSQVTRVSDRASEIASQAQSMDDRVKALADNAGKVDSVVALIKDIAAQTNLLALNATIEAARAGEAGKGFAVVASEVKALASQTSKATDEITQQVLAIQSSSHEAVKSVEEISNAVAELSGLTTSMAGAMEEQAATTQQMTSNISNVSHSATETGTLATAVQETASGLSGHAERMRGSIEGLLKAG</sequence>
<dbReference type="PANTHER" id="PTHR32089:SF112">
    <property type="entry name" value="LYSOZYME-LIKE PROTEIN-RELATED"/>
    <property type="match status" value="1"/>
</dbReference>
<dbReference type="PROSITE" id="PS50113">
    <property type="entry name" value="PAC"/>
    <property type="match status" value="1"/>
</dbReference>
<evidence type="ECO:0000256" key="2">
    <source>
        <dbReference type="ARBA" id="ARBA00022519"/>
    </source>
</evidence>
<dbReference type="InterPro" id="IPR000727">
    <property type="entry name" value="T_SNARE_dom"/>
</dbReference>
<dbReference type="Gene3D" id="1.10.287.950">
    <property type="entry name" value="Methyl-accepting chemotaxis protein"/>
    <property type="match status" value="1"/>
</dbReference>
<keyword evidence="2" id="KW-1003">Cell membrane</keyword>
<dbReference type="InterPro" id="IPR000700">
    <property type="entry name" value="PAS-assoc_C"/>
</dbReference>
<dbReference type="InterPro" id="IPR035965">
    <property type="entry name" value="PAS-like_dom_sf"/>
</dbReference>
<dbReference type="Gene3D" id="3.30.450.20">
    <property type="entry name" value="PAS domain"/>
    <property type="match status" value="2"/>
</dbReference>
<evidence type="ECO:0000259" key="6">
    <source>
        <dbReference type="PROSITE" id="PS50111"/>
    </source>
</evidence>